<protein>
    <submittedName>
        <fullName evidence="1">Uncharacterized protein</fullName>
    </submittedName>
</protein>
<accession>A0A484Q5I8</accession>
<dbReference type="EMBL" id="CAADHY010000032">
    <property type="protein sequence ID" value="VFR32069.1"/>
    <property type="molecule type" value="Genomic_DNA"/>
</dbReference>
<proteinExistence type="predicted"/>
<gene>
    <name evidence="1" type="ORF">AMP9_2603</name>
</gene>
<name>A0A484Q5I8_9ZZZZ</name>
<reference evidence="1" key="1">
    <citation type="submission" date="2019-03" db="EMBL/GenBank/DDBJ databases">
        <authorList>
            <person name="Danneels B."/>
        </authorList>
    </citation>
    <scope>NUCLEOTIDE SEQUENCE</scope>
</reference>
<dbReference type="AlphaFoldDB" id="A0A484Q5I8"/>
<evidence type="ECO:0000313" key="1">
    <source>
        <dbReference type="EMBL" id="VFR32069.1"/>
    </source>
</evidence>
<organism evidence="1">
    <name type="scientific">plant metagenome</name>
    <dbReference type="NCBI Taxonomy" id="1297885"/>
    <lineage>
        <taxon>unclassified sequences</taxon>
        <taxon>metagenomes</taxon>
        <taxon>organismal metagenomes</taxon>
    </lineage>
</organism>
<sequence>MCQSVPSSTLTVRRLYVTKDGSPIRRPALLWSFHATL</sequence>